<dbReference type="AlphaFoldDB" id="A0A644V996"/>
<name>A0A644V996_9ZZZZ</name>
<sequence length="153" mass="17133">MPVGKLQTHFQIPAILRPPSLRRISCPTHIHTKGKAITPGPCTDPASAYVTFGTPLYLDCLRIHNPTLQPTLTPISIHPKHKRLEPGLNFRITAVPSPILHLARVSGIIKRAESGSTMLKLHLLFGKTPIPCAIRKYLLKTRTWSHVHRFPLR</sequence>
<organism evidence="1">
    <name type="scientific">bioreactor metagenome</name>
    <dbReference type="NCBI Taxonomy" id="1076179"/>
    <lineage>
        <taxon>unclassified sequences</taxon>
        <taxon>metagenomes</taxon>
        <taxon>ecological metagenomes</taxon>
    </lineage>
</organism>
<protein>
    <submittedName>
        <fullName evidence="1">Uncharacterized protein</fullName>
    </submittedName>
</protein>
<reference evidence="1" key="1">
    <citation type="submission" date="2019-08" db="EMBL/GenBank/DDBJ databases">
        <authorList>
            <person name="Kucharzyk K."/>
            <person name="Murdoch R.W."/>
            <person name="Higgins S."/>
            <person name="Loffler F."/>
        </authorList>
    </citation>
    <scope>NUCLEOTIDE SEQUENCE</scope>
</reference>
<accession>A0A644V996</accession>
<proteinExistence type="predicted"/>
<dbReference type="EMBL" id="VSSQ01000244">
    <property type="protein sequence ID" value="MPL87777.1"/>
    <property type="molecule type" value="Genomic_DNA"/>
</dbReference>
<gene>
    <name evidence="1" type="ORF">SDC9_33787</name>
</gene>
<evidence type="ECO:0000313" key="1">
    <source>
        <dbReference type="EMBL" id="MPL87777.1"/>
    </source>
</evidence>
<comment type="caution">
    <text evidence="1">The sequence shown here is derived from an EMBL/GenBank/DDBJ whole genome shotgun (WGS) entry which is preliminary data.</text>
</comment>